<dbReference type="Proteomes" id="UP000747542">
    <property type="component" value="Unassembled WGS sequence"/>
</dbReference>
<feature type="transmembrane region" description="Helical" evidence="1">
    <location>
        <begin position="6"/>
        <end position="28"/>
    </location>
</feature>
<name>A0A8J5MUA4_HOMAM</name>
<dbReference type="AlphaFoldDB" id="A0A8J5MUA4"/>
<proteinExistence type="predicted"/>
<dbReference type="GO" id="GO:0032981">
    <property type="term" value="P:mitochondrial respiratory chain complex I assembly"/>
    <property type="evidence" value="ECO:0007669"/>
    <property type="project" value="TreeGrafter"/>
</dbReference>
<dbReference type="GO" id="GO:0005743">
    <property type="term" value="C:mitochondrial inner membrane"/>
    <property type="evidence" value="ECO:0007669"/>
    <property type="project" value="TreeGrafter"/>
</dbReference>
<sequence>MFVLPSVSTLARTAALGGFIVIGSAFYFKSCIQDGIKQSGYYKESLSILRSHRGIAHLMGEPIKDGRVDLADNVNNFCTGKEAQFQVPVKGTKQSGTLYLWASRIEYDRNWNVDRLELGLENDPGRRVLLRDSSQMLVNEGKLVINASSTMDMQPEHRHMMTLQQEETKSILGDTAKDFKESEETEMDVNDESELKTLSHAELKKFFQGALSQLLQDDPILTDLHPQVTLE</sequence>
<dbReference type="InterPro" id="IPR014807">
    <property type="entry name" value="Coa1"/>
</dbReference>
<keyword evidence="1" id="KW-0812">Transmembrane</keyword>
<comment type="caution">
    <text evidence="2">The sequence shown here is derived from an EMBL/GenBank/DDBJ whole genome shotgun (WGS) entry which is preliminary data.</text>
</comment>
<evidence type="ECO:0000256" key="1">
    <source>
        <dbReference type="SAM" id="Phobius"/>
    </source>
</evidence>
<dbReference type="PANTHER" id="PTHR47148:SF1">
    <property type="entry name" value="CYTOCHROME C OXIDASE ASSEMBLY FACTOR 1 HOMOLOG"/>
    <property type="match status" value="1"/>
</dbReference>
<gene>
    <name evidence="2" type="primary">COA1-L</name>
    <name evidence="2" type="ORF">Hamer_G002768</name>
</gene>
<keyword evidence="1" id="KW-0472">Membrane</keyword>
<feature type="non-terminal residue" evidence="2">
    <location>
        <position position="231"/>
    </location>
</feature>
<dbReference type="PANTHER" id="PTHR47148">
    <property type="entry name" value="CYTOCHROME C OXIDASE ASSEMBLY FACTOR 1 HOMOLOG"/>
    <property type="match status" value="1"/>
</dbReference>
<evidence type="ECO:0000313" key="2">
    <source>
        <dbReference type="EMBL" id="KAG7163567.1"/>
    </source>
</evidence>
<accession>A0A8J5MUA4</accession>
<keyword evidence="3" id="KW-1185">Reference proteome</keyword>
<keyword evidence="1" id="KW-1133">Transmembrane helix</keyword>
<evidence type="ECO:0000313" key="3">
    <source>
        <dbReference type="Proteomes" id="UP000747542"/>
    </source>
</evidence>
<dbReference type="Pfam" id="PF08695">
    <property type="entry name" value="Coa1"/>
    <property type="match status" value="1"/>
</dbReference>
<dbReference type="GO" id="GO:0033617">
    <property type="term" value="P:mitochondrial respiratory chain complex IV assembly"/>
    <property type="evidence" value="ECO:0007669"/>
    <property type="project" value="TreeGrafter"/>
</dbReference>
<reference evidence="2" key="1">
    <citation type="journal article" date="2021" name="Sci. Adv.">
        <title>The American lobster genome reveals insights on longevity, neural, and immune adaptations.</title>
        <authorList>
            <person name="Polinski J.M."/>
            <person name="Zimin A.V."/>
            <person name="Clark K.F."/>
            <person name="Kohn A.B."/>
            <person name="Sadowski N."/>
            <person name="Timp W."/>
            <person name="Ptitsyn A."/>
            <person name="Khanna P."/>
            <person name="Romanova D.Y."/>
            <person name="Williams P."/>
            <person name="Greenwood S.J."/>
            <person name="Moroz L.L."/>
            <person name="Walt D.R."/>
            <person name="Bodnar A.G."/>
        </authorList>
    </citation>
    <scope>NUCLEOTIDE SEQUENCE</scope>
    <source>
        <strain evidence="2">GMGI-L3</strain>
    </source>
</reference>
<organism evidence="2 3">
    <name type="scientific">Homarus americanus</name>
    <name type="common">American lobster</name>
    <dbReference type="NCBI Taxonomy" id="6706"/>
    <lineage>
        <taxon>Eukaryota</taxon>
        <taxon>Metazoa</taxon>
        <taxon>Ecdysozoa</taxon>
        <taxon>Arthropoda</taxon>
        <taxon>Crustacea</taxon>
        <taxon>Multicrustacea</taxon>
        <taxon>Malacostraca</taxon>
        <taxon>Eumalacostraca</taxon>
        <taxon>Eucarida</taxon>
        <taxon>Decapoda</taxon>
        <taxon>Pleocyemata</taxon>
        <taxon>Astacidea</taxon>
        <taxon>Nephropoidea</taxon>
        <taxon>Nephropidae</taxon>
        <taxon>Homarus</taxon>
    </lineage>
</organism>
<protein>
    <submittedName>
        <fullName evidence="2">Cytochrome c oxidase assembly factor 1-like</fullName>
    </submittedName>
</protein>
<dbReference type="EMBL" id="JAHLQT010026447">
    <property type="protein sequence ID" value="KAG7163567.1"/>
    <property type="molecule type" value="Genomic_DNA"/>
</dbReference>